<keyword evidence="8" id="KW-1185">Reference proteome</keyword>
<feature type="region of interest" description="Disordered" evidence="4">
    <location>
        <begin position="467"/>
        <end position="504"/>
    </location>
</feature>
<keyword evidence="2" id="KW-0819">tRNA processing</keyword>
<comment type="similarity">
    <text evidence="1">Belongs to the pseudouridine synthase TruD family.</text>
</comment>
<dbReference type="GO" id="GO:0005829">
    <property type="term" value="C:cytosol"/>
    <property type="evidence" value="ECO:0007669"/>
    <property type="project" value="TreeGrafter"/>
</dbReference>
<organism evidence="6">
    <name type="scientific">Pelagomonas calceolata</name>
    <dbReference type="NCBI Taxonomy" id="35677"/>
    <lineage>
        <taxon>Eukaryota</taxon>
        <taxon>Sar</taxon>
        <taxon>Stramenopiles</taxon>
        <taxon>Ochrophyta</taxon>
        <taxon>Pelagophyceae</taxon>
        <taxon>Pelagomonadales</taxon>
        <taxon>Pelagomonadaceae</taxon>
        <taxon>Pelagomonas</taxon>
    </lineage>
</organism>
<feature type="compositionally biased region" description="Basic residues" evidence="4">
    <location>
        <begin position="479"/>
        <end position="495"/>
    </location>
</feature>
<dbReference type="OrthoDB" id="206731at2759"/>
<evidence type="ECO:0000313" key="6">
    <source>
        <dbReference type="EMBL" id="CAE0690976.1"/>
    </source>
</evidence>
<sequence length="504" mass="56160">MTSWWCAGGEPYTACGLFEGHVDANAPASPSKTTHIELEFVELPKRDGEVEVEMQDMGQSWMQPPSQLPYATSTEGVGGRLKAKPEHFRVTELLRSAPDGKKDRGDACHYVLRIRRQNRTTEWVRRRLQEAFGLSSYRDVGVCGQKDKRAVIVQHFSVPSFSPKFERNVPLGECKMLAPCRGDLEVLEVMVSSTKLRRGSHRSNAFQVVLSGVDRDALEACELTLKRLQFTGVPNYFGPQRFGKGCATALRGYKDLKKLEATSGAERRKLRNSLRHEPMKKFACEAFASSVFNCYVAERLRQETFDARLEGDLTSRKGLGGGSATARETLTGPLIGRDLLKPAEGTKSALFESQVLEKIDLNEETVASVLEGKRRIARLPVPDVQVSQHDEGVLFEFSLPVGCYATSVLREFAKCDLSSTCDSGDDSDGDRTVEAEPVIERNGKKGVRFAASRAEAGRGRRLERWLVDKEGKRGDPPRLKAKKKVNGEVRKRRAKKTVDYDEVT</sequence>
<proteinExistence type="inferred from homology"/>
<dbReference type="GO" id="GO:0008033">
    <property type="term" value="P:tRNA processing"/>
    <property type="evidence" value="ECO:0007669"/>
    <property type="project" value="UniProtKB-KW"/>
</dbReference>
<dbReference type="InterPro" id="IPR042214">
    <property type="entry name" value="TruD_catalytic"/>
</dbReference>
<dbReference type="Gene3D" id="3.30.2340.10">
    <property type="entry name" value="TruD, insertion domain"/>
    <property type="match status" value="1"/>
</dbReference>
<dbReference type="AlphaFoldDB" id="A0A7S3ZR11"/>
<evidence type="ECO:0000259" key="5">
    <source>
        <dbReference type="PROSITE" id="PS50984"/>
    </source>
</evidence>
<feature type="compositionally biased region" description="Basic and acidic residues" evidence="4">
    <location>
        <begin position="467"/>
        <end position="478"/>
    </location>
</feature>
<dbReference type="InterPro" id="IPR020103">
    <property type="entry name" value="PsdUridine_synth_cat_dom_sf"/>
</dbReference>
<evidence type="ECO:0000256" key="3">
    <source>
        <dbReference type="ARBA" id="ARBA00023235"/>
    </source>
</evidence>
<protein>
    <recommendedName>
        <fullName evidence="5">TRUD domain-containing protein</fullName>
    </recommendedName>
</protein>
<evidence type="ECO:0000313" key="8">
    <source>
        <dbReference type="Proteomes" id="UP000789595"/>
    </source>
</evidence>
<gene>
    <name evidence="6" type="ORF">PCAL00307_LOCUS6412</name>
    <name evidence="7" type="ORF">PECAL_4P04680</name>
</gene>
<reference evidence="6" key="1">
    <citation type="submission" date="2021-01" db="EMBL/GenBank/DDBJ databases">
        <authorList>
            <person name="Corre E."/>
            <person name="Pelletier E."/>
            <person name="Niang G."/>
            <person name="Scheremetjew M."/>
            <person name="Finn R."/>
            <person name="Kale V."/>
            <person name="Holt S."/>
            <person name="Cochrane G."/>
            <person name="Meng A."/>
            <person name="Brown T."/>
            <person name="Cohen L."/>
        </authorList>
    </citation>
    <scope>NUCLEOTIDE SEQUENCE</scope>
    <source>
        <strain evidence="6">CCMP1756</strain>
    </source>
</reference>
<feature type="domain" description="TRUD" evidence="5">
    <location>
        <begin position="232"/>
        <end position="379"/>
    </location>
</feature>
<evidence type="ECO:0000313" key="7">
    <source>
        <dbReference type="EMBL" id="CAH0373283.1"/>
    </source>
</evidence>
<reference evidence="7" key="2">
    <citation type="submission" date="2021-11" db="EMBL/GenBank/DDBJ databases">
        <authorList>
            <consortium name="Genoscope - CEA"/>
            <person name="William W."/>
        </authorList>
    </citation>
    <scope>NUCLEOTIDE SEQUENCE</scope>
</reference>
<dbReference type="PANTHER" id="PTHR47811:SF1">
    <property type="entry name" value="TRNA PSEUDOURIDINE SYNTHASE D"/>
    <property type="match status" value="1"/>
</dbReference>
<evidence type="ECO:0000256" key="2">
    <source>
        <dbReference type="ARBA" id="ARBA00022694"/>
    </source>
</evidence>
<dbReference type="GO" id="GO:0009982">
    <property type="term" value="F:pseudouridine synthase activity"/>
    <property type="evidence" value="ECO:0007669"/>
    <property type="project" value="InterPro"/>
</dbReference>
<evidence type="ECO:0000256" key="1">
    <source>
        <dbReference type="ARBA" id="ARBA00007953"/>
    </source>
</evidence>
<dbReference type="SUPFAM" id="SSF55120">
    <property type="entry name" value="Pseudouridine synthase"/>
    <property type="match status" value="1"/>
</dbReference>
<dbReference type="Pfam" id="PF01142">
    <property type="entry name" value="TruD"/>
    <property type="match status" value="2"/>
</dbReference>
<dbReference type="InterPro" id="IPR050170">
    <property type="entry name" value="TruD_pseudoU_synthase"/>
</dbReference>
<dbReference type="GO" id="GO:0001522">
    <property type="term" value="P:pseudouridine synthesis"/>
    <property type="evidence" value="ECO:0007669"/>
    <property type="project" value="InterPro"/>
</dbReference>
<dbReference type="InterPro" id="IPR001656">
    <property type="entry name" value="PsdUridine_synth_TruD"/>
</dbReference>
<dbReference type="Gene3D" id="3.30.2350.20">
    <property type="entry name" value="TruD, catalytic domain"/>
    <property type="match status" value="1"/>
</dbReference>
<feature type="region of interest" description="Disordered" evidence="4">
    <location>
        <begin position="418"/>
        <end position="437"/>
    </location>
</feature>
<dbReference type="Proteomes" id="UP000789595">
    <property type="component" value="Unassembled WGS sequence"/>
</dbReference>
<dbReference type="InterPro" id="IPR043165">
    <property type="entry name" value="TruD_insert_sf"/>
</dbReference>
<dbReference type="PANTHER" id="PTHR47811">
    <property type="entry name" value="TRNA PSEUDOURIDINE SYNTHASE D"/>
    <property type="match status" value="1"/>
</dbReference>
<dbReference type="EMBL" id="HBIW01007596">
    <property type="protein sequence ID" value="CAE0690976.1"/>
    <property type="molecule type" value="Transcribed_RNA"/>
</dbReference>
<dbReference type="PROSITE" id="PS50984">
    <property type="entry name" value="TRUD"/>
    <property type="match status" value="1"/>
</dbReference>
<dbReference type="InterPro" id="IPR011760">
    <property type="entry name" value="PsdUridine_synth_TruD_insert"/>
</dbReference>
<evidence type="ECO:0000256" key="4">
    <source>
        <dbReference type="SAM" id="MobiDB-lite"/>
    </source>
</evidence>
<dbReference type="GO" id="GO:0003723">
    <property type="term" value="F:RNA binding"/>
    <property type="evidence" value="ECO:0007669"/>
    <property type="project" value="InterPro"/>
</dbReference>
<name>A0A7S3ZR11_9STRA</name>
<keyword evidence="3" id="KW-0413">Isomerase</keyword>
<accession>A0A7S3ZR11</accession>
<dbReference type="EMBL" id="CAKKNE010000004">
    <property type="protein sequence ID" value="CAH0373283.1"/>
    <property type="molecule type" value="Genomic_DNA"/>
</dbReference>